<keyword evidence="1" id="KW-0812">Transmembrane</keyword>
<accession>A0ABT5KGB5</accession>
<proteinExistence type="predicted"/>
<name>A0ABT5KGB5_9BURK</name>
<reference evidence="2 3" key="1">
    <citation type="submission" date="2022-10" db="EMBL/GenBank/DDBJ databases">
        <title>Paucibacter sp. hw1 Genome sequencing.</title>
        <authorList>
            <person name="Park S."/>
        </authorList>
    </citation>
    <scope>NUCLEOTIDE SEQUENCE [LARGE SCALE GENOMIC DNA]</scope>
    <source>
        <strain evidence="3">hw1</strain>
    </source>
</reference>
<keyword evidence="3" id="KW-1185">Reference proteome</keyword>
<keyword evidence="1" id="KW-1133">Transmembrane helix</keyword>
<organism evidence="2 3">
    <name type="scientific">Roseateles albus</name>
    <dbReference type="NCBI Taxonomy" id="2987525"/>
    <lineage>
        <taxon>Bacteria</taxon>
        <taxon>Pseudomonadati</taxon>
        <taxon>Pseudomonadota</taxon>
        <taxon>Betaproteobacteria</taxon>
        <taxon>Burkholderiales</taxon>
        <taxon>Sphaerotilaceae</taxon>
        <taxon>Roseateles</taxon>
    </lineage>
</organism>
<keyword evidence="1" id="KW-0472">Membrane</keyword>
<sequence length="79" mass="8735">MQLFQSIYQWGGLFFIFIGLIYSVAGLVRGDCPLVGHRVFADSCVSRFASGVGIAMVWPVFLPFAIVSVFMDGRSGRRN</sequence>
<evidence type="ECO:0000313" key="3">
    <source>
        <dbReference type="Proteomes" id="UP001221189"/>
    </source>
</evidence>
<evidence type="ECO:0000313" key="2">
    <source>
        <dbReference type="EMBL" id="MDC8771841.1"/>
    </source>
</evidence>
<evidence type="ECO:0000256" key="1">
    <source>
        <dbReference type="SAM" id="Phobius"/>
    </source>
</evidence>
<feature type="transmembrane region" description="Helical" evidence="1">
    <location>
        <begin position="7"/>
        <end position="28"/>
    </location>
</feature>
<dbReference type="RefSeq" id="WP_273600130.1">
    <property type="nucleotide sequence ID" value="NZ_JAQQXT010000005.1"/>
</dbReference>
<dbReference type="Proteomes" id="UP001221189">
    <property type="component" value="Unassembled WGS sequence"/>
</dbReference>
<gene>
    <name evidence="2" type="ORF">PRZ03_09695</name>
</gene>
<feature type="transmembrane region" description="Helical" evidence="1">
    <location>
        <begin position="48"/>
        <end position="71"/>
    </location>
</feature>
<protein>
    <submittedName>
        <fullName evidence="2">Uncharacterized protein</fullName>
    </submittedName>
</protein>
<comment type="caution">
    <text evidence="2">The sequence shown here is derived from an EMBL/GenBank/DDBJ whole genome shotgun (WGS) entry which is preliminary data.</text>
</comment>
<dbReference type="EMBL" id="JAQQXT010000005">
    <property type="protein sequence ID" value="MDC8771841.1"/>
    <property type="molecule type" value="Genomic_DNA"/>
</dbReference>